<comment type="caution">
    <text evidence="2">The sequence shown here is derived from an EMBL/GenBank/DDBJ whole genome shotgun (WGS) entry which is preliminary data.</text>
</comment>
<organism evidence="2 3">
    <name type="scientific">Frankia torreyi</name>
    <dbReference type="NCBI Taxonomy" id="1856"/>
    <lineage>
        <taxon>Bacteria</taxon>
        <taxon>Bacillati</taxon>
        <taxon>Actinomycetota</taxon>
        <taxon>Actinomycetes</taxon>
        <taxon>Frankiales</taxon>
        <taxon>Frankiaceae</taxon>
        <taxon>Frankia</taxon>
    </lineage>
</organism>
<dbReference type="Proteomes" id="UP000032545">
    <property type="component" value="Unassembled WGS sequence"/>
</dbReference>
<proteinExistence type="predicted"/>
<feature type="region of interest" description="Disordered" evidence="1">
    <location>
        <begin position="257"/>
        <end position="294"/>
    </location>
</feature>
<feature type="region of interest" description="Disordered" evidence="1">
    <location>
        <begin position="121"/>
        <end position="208"/>
    </location>
</feature>
<gene>
    <name evidence="2" type="ORF">FF36_03508</name>
</gene>
<feature type="compositionally biased region" description="Basic and acidic residues" evidence="1">
    <location>
        <begin position="282"/>
        <end position="294"/>
    </location>
</feature>
<evidence type="ECO:0000313" key="3">
    <source>
        <dbReference type="Proteomes" id="UP000032545"/>
    </source>
</evidence>
<protein>
    <submittedName>
        <fullName evidence="2">Uncharacterized protein</fullName>
    </submittedName>
</protein>
<feature type="compositionally biased region" description="Polar residues" evidence="1">
    <location>
        <begin position="270"/>
        <end position="280"/>
    </location>
</feature>
<sequence>MVGVWRPGDGSDHGLPTLVGKSTAARRIGRGKVATARRIGAAKSAPARRGVIPKAGRRRRGFAAELRIRRPSPNSGGVGSVEPVGRISRRITAGDAVGGIGAPRARRRCVRGVERHHLGAAGRGIAEGHGSERLASPALRRSGGRWAAGRGRVGGPGRQPAVRGPGGHHVRRVEPGHGRDALGPGLGAPGGAGRQGAERDDPAAPGLIQPGWVCVRSRRRPWGRGASGGVGRVAPRTIAAPALNDHRPHLPAFASCHRDLDRPAQKIRRQSPQGGLNTDNPGIDRGHMRRFTSE</sequence>
<accession>A0A0D8BDY5</accession>
<name>A0A0D8BDY5_9ACTN</name>
<feature type="compositionally biased region" description="Low complexity" evidence="1">
    <location>
        <begin position="140"/>
        <end position="150"/>
    </location>
</feature>
<dbReference type="PATRIC" id="fig|1502723.3.peg.2950"/>
<dbReference type="EMBL" id="JYFN01000026">
    <property type="protein sequence ID" value="KJE22245.1"/>
    <property type="molecule type" value="Genomic_DNA"/>
</dbReference>
<reference evidence="2 3" key="2">
    <citation type="journal article" date="2016" name="Genome Announc.">
        <title>Permanent Draft Genome Sequences for Two Variants of Frankia sp. Strain CpI1, the First Frankia Strain Isolated from Root Nodules of Comptonia peregrina.</title>
        <authorList>
            <person name="Oshone R."/>
            <person name="Hurst S.G.IV."/>
            <person name="Abebe-Akele F."/>
            <person name="Simpson S."/>
            <person name="Morris K."/>
            <person name="Thomas W.K."/>
            <person name="Tisa L.S."/>
        </authorList>
    </citation>
    <scope>NUCLEOTIDE SEQUENCE [LARGE SCALE GENOMIC DNA]</scope>
    <source>
        <strain evidence="3">CpI1-S</strain>
    </source>
</reference>
<evidence type="ECO:0000256" key="1">
    <source>
        <dbReference type="SAM" id="MobiDB-lite"/>
    </source>
</evidence>
<dbReference type="AlphaFoldDB" id="A0A0D8BDY5"/>
<reference evidence="3" key="1">
    <citation type="submission" date="2015-02" db="EMBL/GenBank/DDBJ databases">
        <title>Draft Genome of Frankia sp. CpI1-S.</title>
        <authorList>
            <person name="Oshone R.T."/>
            <person name="Ngom M."/>
            <person name="Ghodhbane-Gtari F."/>
            <person name="Gtari M."/>
            <person name="Morris K."/>
            <person name="Thomas K."/>
            <person name="Sen A."/>
            <person name="Tisa L.S."/>
        </authorList>
    </citation>
    <scope>NUCLEOTIDE SEQUENCE [LARGE SCALE GENOMIC DNA]</scope>
    <source>
        <strain evidence="3">CpI1-S</strain>
    </source>
</reference>
<evidence type="ECO:0000313" key="2">
    <source>
        <dbReference type="EMBL" id="KJE22245.1"/>
    </source>
</evidence>
<feature type="compositionally biased region" description="Gly residues" evidence="1">
    <location>
        <begin position="184"/>
        <end position="194"/>
    </location>
</feature>
<keyword evidence="3" id="KW-1185">Reference proteome</keyword>